<evidence type="ECO:0000256" key="4">
    <source>
        <dbReference type="ARBA" id="ARBA00022692"/>
    </source>
</evidence>
<dbReference type="Pfam" id="PF12399">
    <property type="entry name" value="BCA_ABC_TP_C"/>
    <property type="match status" value="1"/>
</dbReference>
<dbReference type="InterPro" id="IPR032823">
    <property type="entry name" value="BCA_ABC_TP_C"/>
</dbReference>
<keyword evidence="8 10" id="KW-0472">Membrane</keyword>
<evidence type="ECO:0000313" key="12">
    <source>
        <dbReference type="EMBL" id="NEN79734.1"/>
    </source>
</evidence>
<gene>
    <name evidence="12" type="ORF">G3T38_15785</name>
</gene>
<dbReference type="InterPro" id="IPR043428">
    <property type="entry name" value="LivM-like"/>
</dbReference>
<dbReference type="InterPro" id="IPR003439">
    <property type="entry name" value="ABC_transporter-like_ATP-bd"/>
</dbReference>
<keyword evidence="6 12" id="KW-0067">ATP-binding</keyword>
<dbReference type="Proteomes" id="UP000468687">
    <property type="component" value="Unassembled WGS sequence"/>
</dbReference>
<dbReference type="InterPro" id="IPR027417">
    <property type="entry name" value="P-loop_NTPase"/>
</dbReference>
<dbReference type="SUPFAM" id="SSF52540">
    <property type="entry name" value="P-loop containing nucleoside triphosphate hydrolases"/>
    <property type="match status" value="1"/>
</dbReference>
<reference evidence="12 13" key="1">
    <citation type="journal article" date="2014" name="Int. J. Syst. Evol. Microbiol.">
        <title>Nocardioides zeae sp. nov., isolated from the stem of Zea mays.</title>
        <authorList>
            <person name="Glaeser S.P."/>
            <person name="McInroy J.A."/>
            <person name="Busse H.J."/>
            <person name="Kampfer P."/>
        </authorList>
    </citation>
    <scope>NUCLEOTIDE SEQUENCE [LARGE SCALE GENOMIC DNA]</scope>
    <source>
        <strain evidence="12 13">JCM 30728</strain>
    </source>
</reference>
<evidence type="ECO:0000256" key="1">
    <source>
        <dbReference type="ARBA" id="ARBA00004651"/>
    </source>
</evidence>
<evidence type="ECO:0000256" key="7">
    <source>
        <dbReference type="ARBA" id="ARBA00022989"/>
    </source>
</evidence>
<keyword evidence="5" id="KW-0547">Nucleotide-binding</keyword>
<dbReference type="Gene3D" id="3.40.50.300">
    <property type="entry name" value="P-loop containing nucleotide triphosphate hydrolases"/>
    <property type="match status" value="1"/>
</dbReference>
<dbReference type="PANTHER" id="PTHR45772">
    <property type="entry name" value="CONSERVED COMPONENT OF ABC TRANSPORTER FOR NATURAL AMINO ACIDS-RELATED"/>
    <property type="match status" value="1"/>
</dbReference>
<proteinExistence type="predicted"/>
<dbReference type="GO" id="GO:0016887">
    <property type="term" value="F:ATP hydrolysis activity"/>
    <property type="evidence" value="ECO:0007669"/>
    <property type="project" value="InterPro"/>
</dbReference>
<feature type="transmembrane region" description="Helical" evidence="10">
    <location>
        <begin position="184"/>
        <end position="201"/>
    </location>
</feature>
<sequence length="620" mass="64824">MTDIDVVPTPAPPGAAGTSGRRKRRRWVADLARPSAAGAFAVALGLVFANDGFWLTVITSSAILYVLVAAYNVIFGYAGLFNLAHVAIYGVGGYASVVIETELGVSFWVSVPMAMGVALVASLVVALPTSRLGGAFFALGTLAFAIAATEVTTGWDEVTGGANGYLGIAPPIIGDTVLFAGELSFYWLVAAVAVVCFEIFYRFGESRVARELVAVRESVVAAQTVGIDPWRRRMLAFTISGTFAGLAGALVAHQMLFISPESFSLHIMINVLIVVLIGGGGTRLGPVIGVVALVAIQEAGEQLGDMSNLIFGAAIILIFAFAPRGLVGVGRSIAQRLPSDSWPRRIGARPVPFEVAALPESEVGAASRRLEVAGVDLSFAGVTALQGVGLAVESGEVLGLIGPNGAGKTSMVNVVSGMVRPQAGSVRLDGDELVGLAPHAVARRGVVRTFQSARMIPEFDLITNVVLGRGQAARSTLVEQMLDLPRSRRDEEEAYYHGLGLLELVGVREHAHQTAGDLPYGVVRRAEIARALAGDPAFLLLDEPGAGLSNYEREEIAEAIRAAVSRGVGCLLIDHNVEFVSALCARLVVFAQGRVIAEGASAEVLAQSSVIEAYLGGASR</sequence>
<keyword evidence="4 10" id="KW-0812">Transmembrane</keyword>
<dbReference type="AlphaFoldDB" id="A0A6P0HNB8"/>
<dbReference type="InterPro" id="IPR051120">
    <property type="entry name" value="ABC_AA/LPS_Transport"/>
</dbReference>
<organism evidence="12 13">
    <name type="scientific">Nocardioides zeae</name>
    <dbReference type="NCBI Taxonomy" id="1457234"/>
    <lineage>
        <taxon>Bacteria</taxon>
        <taxon>Bacillati</taxon>
        <taxon>Actinomycetota</taxon>
        <taxon>Actinomycetes</taxon>
        <taxon>Propionibacteriales</taxon>
        <taxon>Nocardioidaceae</taxon>
        <taxon>Nocardioides</taxon>
    </lineage>
</organism>
<evidence type="ECO:0000256" key="5">
    <source>
        <dbReference type="ARBA" id="ARBA00022741"/>
    </source>
</evidence>
<name>A0A6P0HNB8_9ACTN</name>
<keyword evidence="7 10" id="KW-1133">Transmembrane helix</keyword>
<keyword evidence="13" id="KW-1185">Reference proteome</keyword>
<dbReference type="Pfam" id="PF00005">
    <property type="entry name" value="ABC_tran"/>
    <property type="match status" value="1"/>
</dbReference>
<dbReference type="InterPro" id="IPR001851">
    <property type="entry name" value="ABC_transp_permease"/>
</dbReference>
<dbReference type="SMART" id="SM00382">
    <property type="entry name" value="AAA"/>
    <property type="match status" value="1"/>
</dbReference>
<feature type="transmembrane region" description="Helical" evidence="10">
    <location>
        <begin position="235"/>
        <end position="257"/>
    </location>
</feature>
<feature type="transmembrane region" description="Helical" evidence="10">
    <location>
        <begin position="105"/>
        <end position="127"/>
    </location>
</feature>
<feature type="transmembrane region" description="Helical" evidence="10">
    <location>
        <begin position="134"/>
        <end position="155"/>
    </location>
</feature>
<feature type="transmembrane region" description="Helical" evidence="10">
    <location>
        <begin position="308"/>
        <end position="327"/>
    </location>
</feature>
<feature type="region of interest" description="Disordered" evidence="9">
    <location>
        <begin position="1"/>
        <end position="22"/>
    </location>
</feature>
<evidence type="ECO:0000256" key="8">
    <source>
        <dbReference type="ARBA" id="ARBA00023136"/>
    </source>
</evidence>
<evidence type="ECO:0000256" key="2">
    <source>
        <dbReference type="ARBA" id="ARBA00022448"/>
    </source>
</evidence>
<evidence type="ECO:0000259" key="11">
    <source>
        <dbReference type="PROSITE" id="PS50893"/>
    </source>
</evidence>
<dbReference type="CDD" id="cd06581">
    <property type="entry name" value="TM_PBP1_LivM_like"/>
    <property type="match status" value="1"/>
</dbReference>
<comment type="subcellular location">
    <subcellularLocation>
        <location evidence="1">Cell membrane</location>
        <topology evidence="1">Multi-pass membrane protein</topology>
    </subcellularLocation>
</comment>
<keyword evidence="2" id="KW-0813">Transport</keyword>
<dbReference type="GO" id="GO:0005886">
    <property type="term" value="C:plasma membrane"/>
    <property type="evidence" value="ECO:0007669"/>
    <property type="project" value="UniProtKB-SubCell"/>
</dbReference>
<evidence type="ECO:0000256" key="10">
    <source>
        <dbReference type="SAM" id="Phobius"/>
    </source>
</evidence>
<dbReference type="GO" id="GO:0005524">
    <property type="term" value="F:ATP binding"/>
    <property type="evidence" value="ECO:0007669"/>
    <property type="project" value="UniProtKB-KW"/>
</dbReference>
<feature type="transmembrane region" description="Helical" evidence="10">
    <location>
        <begin position="54"/>
        <end position="73"/>
    </location>
</feature>
<evidence type="ECO:0000256" key="3">
    <source>
        <dbReference type="ARBA" id="ARBA00022475"/>
    </source>
</evidence>
<evidence type="ECO:0000256" key="9">
    <source>
        <dbReference type="SAM" id="MobiDB-lite"/>
    </source>
</evidence>
<dbReference type="PROSITE" id="PS50893">
    <property type="entry name" value="ABC_TRANSPORTER_2"/>
    <property type="match status" value="1"/>
</dbReference>
<dbReference type="Pfam" id="PF02653">
    <property type="entry name" value="BPD_transp_2"/>
    <property type="match status" value="1"/>
</dbReference>
<dbReference type="GO" id="GO:0015658">
    <property type="term" value="F:branched-chain amino acid transmembrane transporter activity"/>
    <property type="evidence" value="ECO:0007669"/>
    <property type="project" value="InterPro"/>
</dbReference>
<dbReference type="RefSeq" id="WP_163773274.1">
    <property type="nucleotide sequence ID" value="NZ_JAAGXA010000011.1"/>
</dbReference>
<dbReference type="InterPro" id="IPR003593">
    <property type="entry name" value="AAA+_ATPase"/>
</dbReference>
<comment type="caution">
    <text evidence="12">The sequence shown here is derived from an EMBL/GenBank/DDBJ whole genome shotgun (WGS) entry which is preliminary data.</text>
</comment>
<feature type="domain" description="ABC transporter" evidence="11">
    <location>
        <begin position="370"/>
        <end position="617"/>
    </location>
</feature>
<dbReference type="EMBL" id="JAAGXA010000011">
    <property type="protein sequence ID" value="NEN79734.1"/>
    <property type="molecule type" value="Genomic_DNA"/>
</dbReference>
<feature type="transmembrane region" description="Helical" evidence="10">
    <location>
        <begin position="31"/>
        <end position="48"/>
    </location>
</feature>
<feature type="transmembrane region" description="Helical" evidence="10">
    <location>
        <begin position="80"/>
        <end position="99"/>
    </location>
</feature>
<feature type="transmembrane region" description="Helical" evidence="10">
    <location>
        <begin position="263"/>
        <end position="296"/>
    </location>
</feature>
<evidence type="ECO:0000313" key="13">
    <source>
        <dbReference type="Proteomes" id="UP000468687"/>
    </source>
</evidence>
<protein>
    <submittedName>
        <fullName evidence="12">ATP-binding cassette domain-containing protein</fullName>
    </submittedName>
</protein>
<accession>A0A6P0HNB8</accession>
<keyword evidence="3" id="KW-1003">Cell membrane</keyword>
<evidence type="ECO:0000256" key="6">
    <source>
        <dbReference type="ARBA" id="ARBA00022840"/>
    </source>
</evidence>